<evidence type="ECO:0000256" key="12">
    <source>
        <dbReference type="ARBA" id="ARBA00022989"/>
    </source>
</evidence>
<dbReference type="InterPro" id="IPR003917">
    <property type="entry name" value="NADH_UbQ_OxRdtase_chain2"/>
</dbReference>
<protein>
    <recommendedName>
        <fullName evidence="5 18">NADH-ubiquinone oxidoreductase chain 2</fullName>
        <ecNumber evidence="4 18">7.1.1.2</ecNumber>
    </recommendedName>
</protein>
<keyword evidence="6" id="KW-0813">Transport</keyword>
<feature type="domain" description="NADH:quinone oxidoreductase/Mrp antiporter transmembrane" evidence="19">
    <location>
        <begin position="23"/>
        <end position="284"/>
    </location>
</feature>
<evidence type="ECO:0000256" key="15">
    <source>
        <dbReference type="ARBA" id="ARBA00023128"/>
    </source>
</evidence>
<dbReference type="GO" id="GO:0005743">
    <property type="term" value="C:mitochondrial inner membrane"/>
    <property type="evidence" value="ECO:0007669"/>
    <property type="project" value="UniProtKB-SubCell"/>
</dbReference>
<evidence type="ECO:0000256" key="9">
    <source>
        <dbReference type="ARBA" id="ARBA00022792"/>
    </source>
</evidence>
<proteinExistence type="inferred from homology"/>
<feature type="transmembrane region" description="Helical" evidence="18">
    <location>
        <begin position="271"/>
        <end position="293"/>
    </location>
</feature>
<evidence type="ECO:0000256" key="6">
    <source>
        <dbReference type="ARBA" id="ARBA00022448"/>
    </source>
</evidence>
<dbReference type="AlphaFoldDB" id="A0A411DAK2"/>
<keyword evidence="16 18" id="KW-0472">Membrane</keyword>
<dbReference type="PRINTS" id="PR01436">
    <property type="entry name" value="NADHDHGNASE2"/>
</dbReference>
<evidence type="ECO:0000256" key="13">
    <source>
        <dbReference type="ARBA" id="ARBA00023027"/>
    </source>
</evidence>
<evidence type="ECO:0000256" key="10">
    <source>
        <dbReference type="ARBA" id="ARBA00022967"/>
    </source>
</evidence>
<feature type="transmembrane region" description="Helical" evidence="18">
    <location>
        <begin position="59"/>
        <end position="81"/>
    </location>
</feature>
<dbReference type="PANTHER" id="PTHR46552:SF1">
    <property type="entry name" value="NADH-UBIQUINONE OXIDOREDUCTASE CHAIN 2"/>
    <property type="match status" value="1"/>
</dbReference>
<keyword evidence="9 18" id="KW-0999">Mitochondrion inner membrane</keyword>
<evidence type="ECO:0000256" key="8">
    <source>
        <dbReference type="ARBA" id="ARBA00022692"/>
    </source>
</evidence>
<dbReference type="InterPro" id="IPR050175">
    <property type="entry name" value="Complex_I_Subunit_2"/>
</dbReference>
<keyword evidence="14 18" id="KW-0830">Ubiquinone</keyword>
<name>A0A411DAK2_9CUCU</name>
<evidence type="ECO:0000256" key="5">
    <source>
        <dbReference type="ARBA" id="ARBA00021008"/>
    </source>
</evidence>
<comment type="function">
    <text evidence="1">Core subunit of the mitochondrial membrane respiratory chain NADH dehydrogenase (Complex I) that is believed to belong to the minimal assembly required for catalysis. Complex I functions in the transfer of electrons from NADH to the respiratory chain. The immediate electron acceptor for the enzyme is believed to be ubiquinone.</text>
</comment>
<evidence type="ECO:0000256" key="4">
    <source>
        <dbReference type="ARBA" id="ARBA00012944"/>
    </source>
</evidence>
<evidence type="ECO:0000256" key="17">
    <source>
        <dbReference type="ARBA" id="ARBA00049551"/>
    </source>
</evidence>
<organism evidence="20">
    <name type="scientific">Halyziini sp. HA</name>
    <dbReference type="NCBI Taxonomy" id="2511224"/>
    <lineage>
        <taxon>Eukaryota</taxon>
        <taxon>Metazoa</taxon>
        <taxon>Ecdysozoa</taxon>
        <taxon>Arthropoda</taxon>
        <taxon>Hexapoda</taxon>
        <taxon>Insecta</taxon>
        <taxon>Pterygota</taxon>
        <taxon>Neoptera</taxon>
        <taxon>Endopterygota</taxon>
        <taxon>Coleoptera</taxon>
        <taxon>Polyphaga</taxon>
        <taxon>Cucujiformia</taxon>
        <taxon>Coccinelloidea</taxon>
        <taxon>Coccinellidae</taxon>
        <taxon>Coccinellinae</taxon>
        <taxon>Halyziini</taxon>
    </lineage>
</organism>
<evidence type="ECO:0000256" key="14">
    <source>
        <dbReference type="ARBA" id="ARBA00023075"/>
    </source>
</evidence>
<feature type="transmembrane region" description="Helical" evidence="18">
    <location>
        <begin position="197"/>
        <end position="217"/>
    </location>
</feature>
<dbReference type="Pfam" id="PF00361">
    <property type="entry name" value="Proton_antipo_M"/>
    <property type="match status" value="1"/>
</dbReference>
<keyword evidence="12 18" id="KW-1133">Transmembrane helix</keyword>
<comment type="similarity">
    <text evidence="3 18">Belongs to the complex I subunit 2 family.</text>
</comment>
<comment type="catalytic activity">
    <reaction evidence="17 18">
        <text>a ubiquinone + NADH + 5 H(+)(in) = a ubiquinol + NAD(+) + 4 H(+)(out)</text>
        <dbReference type="Rhea" id="RHEA:29091"/>
        <dbReference type="Rhea" id="RHEA-COMP:9565"/>
        <dbReference type="Rhea" id="RHEA-COMP:9566"/>
        <dbReference type="ChEBI" id="CHEBI:15378"/>
        <dbReference type="ChEBI" id="CHEBI:16389"/>
        <dbReference type="ChEBI" id="CHEBI:17976"/>
        <dbReference type="ChEBI" id="CHEBI:57540"/>
        <dbReference type="ChEBI" id="CHEBI:57945"/>
        <dbReference type="EC" id="7.1.1.2"/>
    </reaction>
</comment>
<keyword evidence="8 18" id="KW-0812">Transmembrane</keyword>
<feature type="transmembrane region" description="Helical" evidence="18">
    <location>
        <begin position="133"/>
        <end position="161"/>
    </location>
</feature>
<feature type="transmembrane region" description="Helical" evidence="18">
    <location>
        <begin position="313"/>
        <end position="334"/>
    </location>
</feature>
<dbReference type="EC" id="7.1.1.2" evidence="4 18"/>
<keyword evidence="15 18" id="KW-0496">Mitochondrion</keyword>
<dbReference type="EMBL" id="MG584728">
    <property type="protein sequence ID" value="QAY82229.1"/>
    <property type="molecule type" value="Genomic_DNA"/>
</dbReference>
<accession>A0A411DAK2</accession>
<keyword evidence="11 18" id="KW-0249">Electron transport</keyword>
<comment type="subcellular location">
    <subcellularLocation>
        <location evidence="2 18">Mitochondrion inner membrane</location>
        <topology evidence="2 18">Multi-pass membrane protein</topology>
    </subcellularLocation>
</comment>
<dbReference type="PANTHER" id="PTHR46552">
    <property type="entry name" value="NADH-UBIQUINONE OXIDOREDUCTASE CHAIN 2"/>
    <property type="match status" value="1"/>
</dbReference>
<evidence type="ECO:0000259" key="19">
    <source>
        <dbReference type="Pfam" id="PF00361"/>
    </source>
</evidence>
<feature type="transmembrane region" description="Helical" evidence="18">
    <location>
        <begin position="237"/>
        <end position="259"/>
    </location>
</feature>
<sequence>MIKLMKIMFIIIMMMGTLISISAYSWINIWIGLEMNLMAFLPLMNSDNMKQSSEVSMKYFLVQVSASMFILFSFLFSLTLMGSINELSLLSQFMFNSAIFMKMGAAPFHSWYPSIAEGLSWTNLMILMTWQKIAPMILIMYNFQMNLYFSMIILLSMTISGVKNWNQTSLKKIMALSSINHIGWMTTSMLLNQSLWTLYFIIYVFISINLIFILNKYNINNLKELMMILNLNKSTKIFFFFNFFSLGGIPPFLGFLPKWLILKTLIENNMYMLAFIMIFTTMLTLYIYMRIIIQPLILKIKEKKMFFKNYETFYINLMNWINIIGLMTFTILLVH</sequence>
<dbReference type="GO" id="GO:0006120">
    <property type="term" value="P:mitochondrial electron transport, NADH to ubiquinone"/>
    <property type="evidence" value="ECO:0007669"/>
    <property type="project" value="InterPro"/>
</dbReference>
<reference evidence="20" key="1">
    <citation type="submission" date="2017-11" db="EMBL/GenBank/DDBJ databases">
        <title>Adaptive evolution of mitochondrial genomes in ladybugs (Coleoptera: Coccinellidae).</title>
        <authorList>
            <person name="Zhang L."/>
            <person name="Wang X.-T."/>
            <person name="Yuan M.-L."/>
        </authorList>
    </citation>
    <scope>NUCLEOTIDE SEQUENCE</scope>
</reference>
<keyword evidence="13 18" id="KW-0520">NAD</keyword>
<evidence type="ECO:0000256" key="7">
    <source>
        <dbReference type="ARBA" id="ARBA00022660"/>
    </source>
</evidence>
<keyword evidence="10 18" id="KW-1278">Translocase</keyword>
<evidence type="ECO:0000256" key="11">
    <source>
        <dbReference type="ARBA" id="ARBA00022982"/>
    </source>
</evidence>
<evidence type="ECO:0000256" key="18">
    <source>
        <dbReference type="RuleBase" id="RU003403"/>
    </source>
</evidence>
<keyword evidence="7 18" id="KW-0679">Respiratory chain</keyword>
<dbReference type="GO" id="GO:0008137">
    <property type="term" value="F:NADH dehydrogenase (ubiquinone) activity"/>
    <property type="evidence" value="ECO:0007669"/>
    <property type="project" value="UniProtKB-EC"/>
</dbReference>
<evidence type="ECO:0000256" key="2">
    <source>
        <dbReference type="ARBA" id="ARBA00004448"/>
    </source>
</evidence>
<evidence type="ECO:0000256" key="16">
    <source>
        <dbReference type="ARBA" id="ARBA00023136"/>
    </source>
</evidence>
<feature type="transmembrane region" description="Helical" evidence="18">
    <location>
        <begin position="7"/>
        <end position="31"/>
    </location>
</feature>
<evidence type="ECO:0000256" key="3">
    <source>
        <dbReference type="ARBA" id="ARBA00007012"/>
    </source>
</evidence>
<gene>
    <name evidence="20" type="primary">ND2</name>
</gene>
<evidence type="ECO:0000313" key="20">
    <source>
        <dbReference type="EMBL" id="QAY82229.1"/>
    </source>
</evidence>
<evidence type="ECO:0000256" key="1">
    <source>
        <dbReference type="ARBA" id="ARBA00003257"/>
    </source>
</evidence>
<comment type="function">
    <text evidence="18">Core subunit of the mitochondrial membrane respiratory chain NADH dehydrogenase (Complex I) which catalyzes electron transfer from NADH through the respiratory chain, using ubiquinone as an electron acceptor. Essential for the catalytic activity and assembly of complex I.</text>
</comment>
<dbReference type="InterPro" id="IPR001750">
    <property type="entry name" value="ND/Mrp_TM"/>
</dbReference>
<geneLocation type="mitochondrion" evidence="20"/>